<name>A0A913YGW8_EXADI</name>
<evidence type="ECO:0000313" key="1">
    <source>
        <dbReference type="EnsemblMetazoa" id="XP_028513661.1"/>
    </source>
</evidence>
<evidence type="ECO:0000313" key="2">
    <source>
        <dbReference type="Proteomes" id="UP000887567"/>
    </source>
</evidence>
<dbReference type="GeneID" id="114574657"/>
<proteinExistence type="predicted"/>
<reference evidence="1" key="1">
    <citation type="submission" date="2022-11" db="UniProtKB">
        <authorList>
            <consortium name="EnsemblMetazoa"/>
        </authorList>
    </citation>
    <scope>IDENTIFICATION</scope>
</reference>
<sequence>MAVRENAFLVFDAAFLKEGLTAPSGLKKLLQKYSKKDGEKPDDMRHRIYRRLWCIMWYGSQIGQSAMSDNQKPTYVYPQELKDIVRAIIPGQLSDFPNPTGPHVYEITLQDLVNAKWPR</sequence>
<dbReference type="EnsemblMetazoa" id="XM_028657860.1">
    <property type="protein sequence ID" value="XP_028513661.1"/>
    <property type="gene ID" value="LOC114574657"/>
</dbReference>
<dbReference type="RefSeq" id="XP_028513661.1">
    <property type="nucleotide sequence ID" value="XM_028657860.1"/>
</dbReference>
<dbReference type="Proteomes" id="UP000887567">
    <property type="component" value="Unplaced"/>
</dbReference>
<accession>A0A913YGW8</accession>
<dbReference type="AlphaFoldDB" id="A0A913YGW8"/>
<organism evidence="1 2">
    <name type="scientific">Exaiptasia diaphana</name>
    <name type="common">Tropical sea anemone</name>
    <name type="synonym">Aiptasia pulchella</name>
    <dbReference type="NCBI Taxonomy" id="2652724"/>
    <lineage>
        <taxon>Eukaryota</taxon>
        <taxon>Metazoa</taxon>
        <taxon>Cnidaria</taxon>
        <taxon>Anthozoa</taxon>
        <taxon>Hexacorallia</taxon>
        <taxon>Actiniaria</taxon>
        <taxon>Aiptasiidae</taxon>
        <taxon>Exaiptasia</taxon>
    </lineage>
</organism>
<dbReference type="OrthoDB" id="5985687at2759"/>
<protein>
    <submittedName>
        <fullName evidence="1">Uncharacterized protein</fullName>
    </submittedName>
</protein>
<keyword evidence="2" id="KW-1185">Reference proteome</keyword>